<keyword evidence="1" id="KW-0732">Signal</keyword>
<accession>A0A7S2V7M0</accession>
<evidence type="ECO:0000313" key="2">
    <source>
        <dbReference type="EMBL" id="CAD9873751.1"/>
    </source>
</evidence>
<sequence>MSKSGILLVFIAMLVVGAQAFKNMPPTAGAFQKKKPVARTTMRAKDNLKSTDDNEQLSRREAIINAGQAAGAIMIAGVLGSSPQSAEAKSIKEANNELTNYGVSPFEGNVPQGFSPLVEVWGKDGIRPPYLISFLYPALWVIQKPSMTTNGESGTYAAGNYQKGDSAAVYVGPSEVDGNDVMAKGKDYISSIVLGGLTQKGENQYQNFKTTKIVAGATGLKGQKYYVVDFKYELLTGAGFYIDRRGVAAVTGTPKNVQAIVCATTDTRYKKLADDLHVIADSFRAYDGKILGLSYNLGDEL</sequence>
<reference evidence="2" key="1">
    <citation type="submission" date="2021-01" db="EMBL/GenBank/DDBJ databases">
        <authorList>
            <person name="Corre E."/>
            <person name="Pelletier E."/>
            <person name="Niang G."/>
            <person name="Scheremetjew M."/>
            <person name="Finn R."/>
            <person name="Kale V."/>
            <person name="Holt S."/>
            <person name="Cochrane G."/>
            <person name="Meng A."/>
            <person name="Brown T."/>
            <person name="Cohen L."/>
        </authorList>
    </citation>
    <scope>NUCLEOTIDE SEQUENCE</scope>
    <source>
        <strain evidence="2">CCMP1661</strain>
    </source>
</reference>
<gene>
    <name evidence="2" type="ORF">FJAP1339_LOCUS11431</name>
</gene>
<dbReference type="AlphaFoldDB" id="A0A7S2V7M0"/>
<proteinExistence type="predicted"/>
<protein>
    <recommendedName>
        <fullName evidence="3">PsbP C-terminal domain-containing protein</fullName>
    </recommendedName>
</protein>
<evidence type="ECO:0008006" key="3">
    <source>
        <dbReference type="Google" id="ProtNLM"/>
    </source>
</evidence>
<organism evidence="2">
    <name type="scientific">Fibrocapsa japonica</name>
    <dbReference type="NCBI Taxonomy" id="94617"/>
    <lineage>
        <taxon>Eukaryota</taxon>
        <taxon>Sar</taxon>
        <taxon>Stramenopiles</taxon>
        <taxon>Ochrophyta</taxon>
        <taxon>Raphidophyceae</taxon>
        <taxon>Chattonellales</taxon>
        <taxon>Chattonellaceae</taxon>
        <taxon>Fibrocapsa</taxon>
    </lineage>
</organism>
<dbReference type="EMBL" id="HBHR01022322">
    <property type="protein sequence ID" value="CAD9873751.1"/>
    <property type="molecule type" value="Transcribed_RNA"/>
</dbReference>
<name>A0A7S2V7M0_9STRA</name>
<feature type="signal peptide" evidence="1">
    <location>
        <begin position="1"/>
        <end position="20"/>
    </location>
</feature>
<evidence type="ECO:0000256" key="1">
    <source>
        <dbReference type="SAM" id="SignalP"/>
    </source>
</evidence>
<dbReference type="Gene3D" id="3.40.1000.10">
    <property type="entry name" value="Mog1/PsbP, alpha/beta/alpha sandwich"/>
    <property type="match status" value="1"/>
</dbReference>
<feature type="chain" id="PRO_5031413477" description="PsbP C-terminal domain-containing protein" evidence="1">
    <location>
        <begin position="21"/>
        <end position="301"/>
    </location>
</feature>